<proteinExistence type="predicted"/>
<reference evidence="2" key="3">
    <citation type="submission" date="2011-03" db="EMBL/GenBank/DDBJ databases">
        <title>Annotation of Magnaporthe poae ATCC 64411.</title>
        <authorList>
            <person name="Ma L.-J."/>
            <person name="Dead R."/>
            <person name="Young S.K."/>
            <person name="Zeng Q."/>
            <person name="Gargeya S."/>
            <person name="Fitzgerald M."/>
            <person name="Haas B."/>
            <person name="Abouelleil A."/>
            <person name="Alvarado L."/>
            <person name="Arachchi H.M."/>
            <person name="Berlin A."/>
            <person name="Brown A."/>
            <person name="Chapman S.B."/>
            <person name="Chen Z."/>
            <person name="Dunbar C."/>
            <person name="Freedman E."/>
            <person name="Gearin G."/>
            <person name="Gellesch M."/>
            <person name="Goldberg J."/>
            <person name="Griggs A."/>
            <person name="Gujja S."/>
            <person name="Heiman D."/>
            <person name="Howarth C."/>
            <person name="Larson L."/>
            <person name="Lui A."/>
            <person name="MacDonald P.J.P."/>
            <person name="Mehta T."/>
            <person name="Montmayeur A."/>
            <person name="Murphy C."/>
            <person name="Neiman D."/>
            <person name="Pearson M."/>
            <person name="Priest M."/>
            <person name="Roberts A."/>
            <person name="Saif S."/>
            <person name="Shea T."/>
            <person name="Shenoy N."/>
            <person name="Sisk P."/>
            <person name="Stolte C."/>
            <person name="Sykes S."/>
            <person name="Yandava C."/>
            <person name="Wortman J."/>
            <person name="Nusbaum C."/>
            <person name="Birren B."/>
        </authorList>
    </citation>
    <scope>NUCLEOTIDE SEQUENCE</scope>
    <source>
        <strain evidence="2">ATCC 64411</strain>
    </source>
</reference>
<feature type="transmembrane region" description="Helical" evidence="1">
    <location>
        <begin position="137"/>
        <end position="157"/>
    </location>
</feature>
<reference evidence="2" key="1">
    <citation type="submission" date="2010-05" db="EMBL/GenBank/DDBJ databases">
        <title>The Genome Sequence of Magnaporthe poae strain ATCC 64411.</title>
        <authorList>
            <consortium name="The Broad Institute Genome Sequencing Platform"/>
            <consortium name="Broad Institute Genome Sequencing Center for Infectious Disease"/>
            <person name="Ma L.-J."/>
            <person name="Dead R."/>
            <person name="Young S."/>
            <person name="Zeng Q."/>
            <person name="Koehrsen M."/>
            <person name="Alvarado L."/>
            <person name="Berlin A."/>
            <person name="Chapman S.B."/>
            <person name="Chen Z."/>
            <person name="Freedman E."/>
            <person name="Gellesch M."/>
            <person name="Goldberg J."/>
            <person name="Griggs A."/>
            <person name="Gujja S."/>
            <person name="Heilman E.R."/>
            <person name="Heiman D."/>
            <person name="Hepburn T."/>
            <person name="Howarth C."/>
            <person name="Jen D."/>
            <person name="Larson L."/>
            <person name="Mehta T."/>
            <person name="Neiman D."/>
            <person name="Pearson M."/>
            <person name="Roberts A."/>
            <person name="Saif S."/>
            <person name="Shea T."/>
            <person name="Shenoy N."/>
            <person name="Sisk P."/>
            <person name="Stolte C."/>
            <person name="Sykes S."/>
            <person name="Walk T."/>
            <person name="White J."/>
            <person name="Yandava C."/>
            <person name="Haas B."/>
            <person name="Nusbaum C."/>
            <person name="Birren B."/>
        </authorList>
    </citation>
    <scope>NUCLEOTIDE SEQUENCE</scope>
    <source>
        <strain evidence="2">ATCC 64411</strain>
    </source>
</reference>
<dbReference type="EnsemblFungi" id="MAPG_02275T0">
    <property type="protein sequence ID" value="MAPG_02275T0"/>
    <property type="gene ID" value="MAPG_02275"/>
</dbReference>
<feature type="transmembrane region" description="Helical" evidence="1">
    <location>
        <begin position="96"/>
        <end position="117"/>
    </location>
</feature>
<reference evidence="3" key="4">
    <citation type="journal article" date="2015" name="G3 (Bethesda)">
        <title>Genome sequences of three phytopathogenic species of the Magnaporthaceae family of fungi.</title>
        <authorList>
            <person name="Okagaki L.H."/>
            <person name="Nunes C.C."/>
            <person name="Sailsbery J."/>
            <person name="Clay B."/>
            <person name="Brown D."/>
            <person name="John T."/>
            <person name="Oh Y."/>
            <person name="Young N."/>
            <person name="Fitzgerald M."/>
            <person name="Haas B.J."/>
            <person name="Zeng Q."/>
            <person name="Young S."/>
            <person name="Adiconis X."/>
            <person name="Fan L."/>
            <person name="Levin J.Z."/>
            <person name="Mitchell T.K."/>
            <person name="Okubara P.A."/>
            <person name="Farman M.L."/>
            <person name="Kohn L.M."/>
            <person name="Birren B."/>
            <person name="Ma L.-J."/>
            <person name="Dean R.A."/>
        </authorList>
    </citation>
    <scope>NUCLEOTIDE SEQUENCE</scope>
    <source>
        <strain evidence="3">ATCC 64411 / 73-15</strain>
    </source>
</reference>
<organism evidence="3 4">
    <name type="scientific">Magnaporthiopsis poae (strain ATCC 64411 / 73-15)</name>
    <name type="common">Kentucky bluegrass fungus</name>
    <name type="synonym">Magnaporthe poae</name>
    <dbReference type="NCBI Taxonomy" id="644358"/>
    <lineage>
        <taxon>Eukaryota</taxon>
        <taxon>Fungi</taxon>
        <taxon>Dikarya</taxon>
        <taxon>Ascomycota</taxon>
        <taxon>Pezizomycotina</taxon>
        <taxon>Sordariomycetes</taxon>
        <taxon>Sordariomycetidae</taxon>
        <taxon>Magnaporthales</taxon>
        <taxon>Magnaporthaceae</taxon>
        <taxon>Magnaporthiopsis</taxon>
    </lineage>
</organism>
<accession>A0A0C4DQX7</accession>
<gene>
    <name evidence="2" type="ORF">MAPG_02275</name>
</gene>
<keyword evidence="4" id="KW-1185">Reference proteome</keyword>
<evidence type="ECO:0000313" key="3">
    <source>
        <dbReference type="EnsemblFungi" id="MAPG_02275T0"/>
    </source>
</evidence>
<dbReference type="VEuPathDB" id="FungiDB:MAPG_02275"/>
<reference evidence="3" key="5">
    <citation type="submission" date="2015-06" db="UniProtKB">
        <authorList>
            <consortium name="EnsemblFungi"/>
        </authorList>
    </citation>
    <scope>IDENTIFICATION</scope>
    <source>
        <strain evidence="3">ATCC 64411</strain>
    </source>
</reference>
<sequence>MQGSAWSSPSPLPRNDARCTGARALQVAARFESLDLTALGQEQPYAPLPPEGKGRRGVFLSTPLEDTSTWQTSTSWTKWRRVTIYKKKKLLLLSSWVRRSCSSLVFSCISFFLFFFFPLVSPTIILGWAPGGKSCGGWLECPTAFSVVSCSFAGFPLMPRQQSKTPLGVEGVNGVAGIADSFNGYHDGMMMTPSGVAWSEGRLGKDGLSATMEEIASALPIPCPAMALISLPYDSGIHSRYLRTDCRSLRPPECKRRQSTILNPRSSEGSYCMVVGRG</sequence>
<dbReference type="AlphaFoldDB" id="A0A0C4DQX7"/>
<keyword evidence="1" id="KW-0472">Membrane</keyword>
<evidence type="ECO:0000313" key="2">
    <source>
        <dbReference type="EMBL" id="KLU83210.1"/>
    </source>
</evidence>
<keyword evidence="1" id="KW-0812">Transmembrane</keyword>
<protein>
    <submittedName>
        <fullName evidence="2 3">Uncharacterized protein</fullName>
    </submittedName>
</protein>
<evidence type="ECO:0000313" key="4">
    <source>
        <dbReference type="Proteomes" id="UP000011715"/>
    </source>
</evidence>
<dbReference type="EMBL" id="ADBL01000575">
    <property type="status" value="NOT_ANNOTATED_CDS"/>
    <property type="molecule type" value="Genomic_DNA"/>
</dbReference>
<dbReference type="Proteomes" id="UP000011715">
    <property type="component" value="Unassembled WGS sequence"/>
</dbReference>
<reference evidence="4" key="2">
    <citation type="submission" date="2010-05" db="EMBL/GenBank/DDBJ databases">
        <title>The genome sequence of Magnaporthe poae strain ATCC 64411.</title>
        <authorList>
            <person name="Ma L.-J."/>
            <person name="Dead R."/>
            <person name="Young S."/>
            <person name="Zeng Q."/>
            <person name="Koehrsen M."/>
            <person name="Alvarado L."/>
            <person name="Berlin A."/>
            <person name="Chapman S.B."/>
            <person name="Chen Z."/>
            <person name="Freedman E."/>
            <person name="Gellesch M."/>
            <person name="Goldberg J."/>
            <person name="Griggs A."/>
            <person name="Gujja S."/>
            <person name="Heilman E.R."/>
            <person name="Heiman D."/>
            <person name="Hepburn T."/>
            <person name="Howarth C."/>
            <person name="Jen D."/>
            <person name="Larson L."/>
            <person name="Mehta T."/>
            <person name="Neiman D."/>
            <person name="Pearson M."/>
            <person name="Roberts A."/>
            <person name="Saif S."/>
            <person name="Shea T."/>
            <person name="Shenoy N."/>
            <person name="Sisk P."/>
            <person name="Stolte C."/>
            <person name="Sykes S."/>
            <person name="Walk T."/>
            <person name="White J."/>
            <person name="Yandava C."/>
            <person name="Haas B."/>
            <person name="Nusbaum C."/>
            <person name="Birren B."/>
        </authorList>
    </citation>
    <scope>NUCLEOTIDE SEQUENCE [LARGE SCALE GENOMIC DNA]</scope>
    <source>
        <strain evidence="4">ATCC 64411 / 73-15</strain>
    </source>
</reference>
<dbReference type="EMBL" id="GL876967">
    <property type="protein sequence ID" value="KLU83210.1"/>
    <property type="molecule type" value="Genomic_DNA"/>
</dbReference>
<name>A0A0C4DQX7_MAGP6</name>
<evidence type="ECO:0000256" key="1">
    <source>
        <dbReference type="SAM" id="Phobius"/>
    </source>
</evidence>
<keyword evidence="1" id="KW-1133">Transmembrane helix</keyword>